<organism evidence="2 3">
    <name type="scientific">Puccinia coronata f. sp. avenae</name>
    <dbReference type="NCBI Taxonomy" id="200324"/>
    <lineage>
        <taxon>Eukaryota</taxon>
        <taxon>Fungi</taxon>
        <taxon>Dikarya</taxon>
        <taxon>Basidiomycota</taxon>
        <taxon>Pucciniomycotina</taxon>
        <taxon>Pucciniomycetes</taxon>
        <taxon>Pucciniales</taxon>
        <taxon>Pucciniaceae</taxon>
        <taxon>Puccinia</taxon>
    </lineage>
</organism>
<name>A0A2N5U7F4_9BASI</name>
<feature type="compositionally biased region" description="Polar residues" evidence="1">
    <location>
        <begin position="64"/>
        <end position="82"/>
    </location>
</feature>
<reference evidence="2 3" key="1">
    <citation type="submission" date="2017-11" db="EMBL/GenBank/DDBJ databases">
        <title>De novo assembly and phasing of dikaryotic genomes from two isolates of Puccinia coronata f. sp. avenae, the causal agent of oat crown rust.</title>
        <authorList>
            <person name="Miller M.E."/>
            <person name="Zhang Y."/>
            <person name="Omidvar V."/>
            <person name="Sperschneider J."/>
            <person name="Schwessinger B."/>
            <person name="Raley C."/>
            <person name="Palmer J.M."/>
            <person name="Garnica D."/>
            <person name="Upadhyaya N."/>
            <person name="Rathjen J."/>
            <person name="Taylor J.M."/>
            <person name="Park R.F."/>
            <person name="Dodds P.N."/>
            <person name="Hirsch C.D."/>
            <person name="Kianian S.F."/>
            <person name="Figueroa M."/>
        </authorList>
    </citation>
    <scope>NUCLEOTIDE SEQUENCE [LARGE SCALE GENOMIC DNA]</scope>
    <source>
        <strain evidence="2">12NC29</strain>
    </source>
</reference>
<accession>A0A2N5U7F4</accession>
<gene>
    <name evidence="2" type="ORF">PCANC_23086</name>
</gene>
<dbReference type="EMBL" id="PGCJ01000294">
    <property type="protein sequence ID" value="PLW33670.1"/>
    <property type="molecule type" value="Genomic_DNA"/>
</dbReference>
<proteinExistence type="predicted"/>
<feature type="region of interest" description="Disordered" evidence="1">
    <location>
        <begin position="206"/>
        <end position="234"/>
    </location>
</feature>
<evidence type="ECO:0000256" key="1">
    <source>
        <dbReference type="SAM" id="MobiDB-lite"/>
    </source>
</evidence>
<evidence type="ECO:0000313" key="3">
    <source>
        <dbReference type="Proteomes" id="UP000235388"/>
    </source>
</evidence>
<evidence type="ECO:0000313" key="2">
    <source>
        <dbReference type="EMBL" id="PLW33670.1"/>
    </source>
</evidence>
<feature type="compositionally biased region" description="Polar residues" evidence="1">
    <location>
        <begin position="24"/>
        <end position="43"/>
    </location>
</feature>
<feature type="region of interest" description="Disordered" evidence="1">
    <location>
        <begin position="1"/>
        <end position="87"/>
    </location>
</feature>
<sequence length="234" mass="24645">MSAGPTDTLEQRHNVSVGAADPANETTKTNPSANSPNQCSPGTSGPKRLLSDIRTNCKLMKLNTPHQGSIKSPQTQTISQSPPEGKPCATLSRTCDEMAPRVPARNLSPQIKTTPNDSVANAINKLIAYLCSQSADGVNCEAQHQQASTQATSEITRAIKVLASQLEEGGDLACAVKALTSQLKQAGELARAINSLISHLEQAPPQGIQENPIKPPTSSIPQAVKLNKASGPWE</sequence>
<comment type="caution">
    <text evidence="2">The sequence shown here is derived from an EMBL/GenBank/DDBJ whole genome shotgun (WGS) entry which is preliminary data.</text>
</comment>
<protein>
    <submittedName>
        <fullName evidence="2">Uncharacterized protein</fullName>
    </submittedName>
</protein>
<dbReference type="Proteomes" id="UP000235388">
    <property type="component" value="Unassembled WGS sequence"/>
</dbReference>
<keyword evidence="3" id="KW-1185">Reference proteome</keyword>
<dbReference type="AlphaFoldDB" id="A0A2N5U7F4"/>